<reference evidence="2 3" key="1">
    <citation type="submission" date="2015-07" db="EMBL/GenBank/DDBJ databases">
        <title>The genome of Melipona quadrifasciata.</title>
        <authorList>
            <person name="Pan H."/>
            <person name="Kapheim K."/>
        </authorList>
    </citation>
    <scope>NUCLEOTIDE SEQUENCE [LARGE SCALE GENOMIC DNA]</scope>
    <source>
        <strain evidence="2">0111107301</strain>
        <tissue evidence="2">Whole body</tissue>
    </source>
</reference>
<sequence>METPAVPKGRKIDRSSGIRALDRSKSSKIPLSSLHSLRDGGAAVRGVAYA</sequence>
<dbReference type="AlphaFoldDB" id="A0A0M8ZV80"/>
<accession>A0A0M8ZV80</accession>
<evidence type="ECO:0000313" key="3">
    <source>
        <dbReference type="Proteomes" id="UP000053105"/>
    </source>
</evidence>
<dbReference type="EMBL" id="KQ435830">
    <property type="protein sequence ID" value="KOX71815.1"/>
    <property type="molecule type" value="Genomic_DNA"/>
</dbReference>
<gene>
    <name evidence="2" type="ORF">WN51_02385</name>
</gene>
<protein>
    <submittedName>
        <fullName evidence="2">Uncharacterized protein</fullName>
    </submittedName>
</protein>
<name>A0A0M8ZV80_9HYME</name>
<organism evidence="2 3">
    <name type="scientific">Melipona quadrifasciata</name>
    <dbReference type="NCBI Taxonomy" id="166423"/>
    <lineage>
        <taxon>Eukaryota</taxon>
        <taxon>Metazoa</taxon>
        <taxon>Ecdysozoa</taxon>
        <taxon>Arthropoda</taxon>
        <taxon>Hexapoda</taxon>
        <taxon>Insecta</taxon>
        <taxon>Pterygota</taxon>
        <taxon>Neoptera</taxon>
        <taxon>Endopterygota</taxon>
        <taxon>Hymenoptera</taxon>
        <taxon>Apocrita</taxon>
        <taxon>Aculeata</taxon>
        <taxon>Apoidea</taxon>
        <taxon>Anthophila</taxon>
        <taxon>Apidae</taxon>
        <taxon>Melipona</taxon>
    </lineage>
</organism>
<proteinExistence type="predicted"/>
<feature type="region of interest" description="Disordered" evidence="1">
    <location>
        <begin position="1"/>
        <end position="25"/>
    </location>
</feature>
<keyword evidence="3" id="KW-1185">Reference proteome</keyword>
<evidence type="ECO:0000313" key="2">
    <source>
        <dbReference type="EMBL" id="KOX71815.1"/>
    </source>
</evidence>
<evidence type="ECO:0000256" key="1">
    <source>
        <dbReference type="SAM" id="MobiDB-lite"/>
    </source>
</evidence>
<dbReference type="Proteomes" id="UP000053105">
    <property type="component" value="Unassembled WGS sequence"/>
</dbReference>
<feature type="compositionally biased region" description="Basic and acidic residues" evidence="1">
    <location>
        <begin position="10"/>
        <end position="25"/>
    </location>
</feature>